<keyword evidence="3" id="KW-0418">Kinase</keyword>
<evidence type="ECO:0000313" key="8">
    <source>
        <dbReference type="EMBL" id="GMS86366.1"/>
    </source>
</evidence>
<dbReference type="Pfam" id="PF00069">
    <property type="entry name" value="Pkinase"/>
    <property type="match status" value="3"/>
</dbReference>
<dbReference type="SMART" id="SM00220">
    <property type="entry name" value="S_TKc"/>
    <property type="match status" value="3"/>
</dbReference>
<feature type="domain" description="Protein kinase" evidence="7">
    <location>
        <begin position="780"/>
        <end position="1092"/>
    </location>
</feature>
<evidence type="ECO:0000256" key="6">
    <source>
        <dbReference type="SAM" id="MobiDB-lite"/>
    </source>
</evidence>
<dbReference type="GO" id="GO:0005829">
    <property type="term" value="C:cytosol"/>
    <property type="evidence" value="ECO:0007669"/>
    <property type="project" value="TreeGrafter"/>
</dbReference>
<dbReference type="SUPFAM" id="SSF56112">
    <property type="entry name" value="Protein kinase-like (PK-like)"/>
    <property type="match status" value="3"/>
</dbReference>
<reference evidence="8" key="1">
    <citation type="submission" date="2023-10" db="EMBL/GenBank/DDBJ databases">
        <title>Genome assembly of Pristionchus species.</title>
        <authorList>
            <person name="Yoshida K."/>
            <person name="Sommer R.J."/>
        </authorList>
    </citation>
    <scope>NUCLEOTIDE SEQUENCE</scope>
    <source>
        <strain evidence="8">RS0144</strain>
    </source>
</reference>
<protein>
    <recommendedName>
        <fullName evidence="7">Protein kinase domain-containing protein</fullName>
    </recommendedName>
</protein>
<gene>
    <name evidence="8" type="ORF">PENTCL1PPCAC_8541</name>
</gene>
<dbReference type="GO" id="GO:0005524">
    <property type="term" value="F:ATP binding"/>
    <property type="evidence" value="ECO:0007669"/>
    <property type="project" value="UniProtKB-UniRule"/>
</dbReference>
<dbReference type="AlphaFoldDB" id="A0AAV5SSK8"/>
<evidence type="ECO:0000256" key="3">
    <source>
        <dbReference type="ARBA" id="ARBA00022777"/>
    </source>
</evidence>
<dbReference type="PROSITE" id="PS00107">
    <property type="entry name" value="PROTEIN_KINASE_ATP"/>
    <property type="match status" value="1"/>
</dbReference>
<dbReference type="GO" id="GO:0004694">
    <property type="term" value="F:eukaryotic translation initiation factor 2alpha kinase activity"/>
    <property type="evidence" value="ECO:0007669"/>
    <property type="project" value="TreeGrafter"/>
</dbReference>
<evidence type="ECO:0000256" key="5">
    <source>
        <dbReference type="PROSITE-ProRule" id="PRU10141"/>
    </source>
</evidence>
<dbReference type="Gene3D" id="3.30.200.20">
    <property type="entry name" value="Phosphorylase Kinase, domain 1"/>
    <property type="match status" value="3"/>
</dbReference>
<accession>A0AAV5SSK8</accession>
<keyword evidence="4 5" id="KW-0067">ATP-binding</keyword>
<dbReference type="PROSITE" id="PS00109">
    <property type="entry name" value="PROTEIN_KINASE_TYR"/>
    <property type="match status" value="1"/>
</dbReference>
<proteinExistence type="predicted"/>
<feature type="binding site" evidence="5">
    <location>
        <position position="304"/>
    </location>
    <ligand>
        <name>ATP</name>
        <dbReference type="ChEBI" id="CHEBI:30616"/>
    </ligand>
</feature>
<dbReference type="EMBL" id="BTSX01000002">
    <property type="protein sequence ID" value="GMS86366.1"/>
    <property type="molecule type" value="Genomic_DNA"/>
</dbReference>
<dbReference type="PANTHER" id="PTHR11042:SF91">
    <property type="entry name" value="EUKARYOTIC TRANSLATION INITIATION FACTOR 2-ALPHA KINASE"/>
    <property type="match status" value="1"/>
</dbReference>
<dbReference type="InterPro" id="IPR011009">
    <property type="entry name" value="Kinase-like_dom_sf"/>
</dbReference>
<sequence>MKRISLRECDKITDAVLKEIRAMAQLDHSGIVRCYMTWIEKPPEGWQNHCDQKILKDLKLENQQNYDGCSFIYIQMQLCAHSLERWLEQNQTADSRTLSVMKSWFKQLVSAVSYIHEKGMIHSDLRPSNILFVKYRPKISDLGTVTEYGVGNSVNAKMSTRRKIYKSPEQLSSKSKHNSKSDIFALGLILAELCVVIPTEDAEELFDNVRMEKPISLFDHIPEVKRIVSWLTKVEGADRPTCEEILDDSDKEYYDELEKQPVSEDTYVSKFLRDFKTISLLGVGNFGCIFEVEYTQIRFKSAVKRIPLQERDTSNYLKKVDGLKSFDHPGIVRYYNSWTEEHPSGWQRYTDETLFKEHSSYINFMSHYKDNSNFFYIQMELCQISLAEWLTKTSSRDLITMKYWFRQIVSAVEYIHSMGIIHRNLKPRKILFAGEDRLKVLCDVGGFADNKRLFDSESKEIAEERTMGYGTPLYMAPEQMSWMKYSSKVDVFALGLILTELCVVLPKDQLVEVFNNYRSGKLDTVLDQLPELKQFVTWLTNVQGTERPTCKEILVHPFLRTDETFDSSQCALKSAAEEQTDSAEEQKQKMQNSMNETMSNANFKTGATGQLLNQDSHGYYSSIPTQFDECSIGSVGSTDSHELLMEGTSKQPQQRVYKRKPEEKTLSHSYKKHRAMNNAAVKLARQKKAHEEAFKTQRIASLHHGSYSSLSTKLERSIGSVGSTISTTLPAFDDLSGEPLNQHLNNDLLSRDVLHQIERSHSVSIEDDWAPPFHIPIAYSKYRQDIGRKFSCSLGFFKKFDSPDGSRSVVIKIFTSPFQSKDRAQAILRELNLLRTIRHENIILLLECYTVDESLFSMESIYHITEYCGEPLRIHIGQGGYSIELAKKWTRELLRAVQYLHSIDIIHRNLHPDNICIDSANKLIVTGFGNAHINSGQYLTYGTCTRPYSPIELLVPWRGGYDVKVDIWSVSAILCELITGRPLFSSEDDANESVKIQMEYCGSIDNAIKNKILSDRISYMDRQKLYKYIYSSNCQRKDFISILLSTILPGRGIIEDDIIENEGALRDFIDNTLQFDPVIRMSASQAVIHRFLQNPHPREPHLPEDNETAIIALRNCIWNQIKTLPKTLTFRPSRDPVIANA</sequence>
<comment type="caution">
    <text evidence="8">The sequence shown here is derived from an EMBL/GenBank/DDBJ whole genome shotgun (WGS) entry which is preliminary data.</text>
</comment>
<organism evidence="8 9">
    <name type="scientific">Pristionchus entomophagus</name>
    <dbReference type="NCBI Taxonomy" id="358040"/>
    <lineage>
        <taxon>Eukaryota</taxon>
        <taxon>Metazoa</taxon>
        <taxon>Ecdysozoa</taxon>
        <taxon>Nematoda</taxon>
        <taxon>Chromadorea</taxon>
        <taxon>Rhabditida</taxon>
        <taxon>Rhabditina</taxon>
        <taxon>Diplogasteromorpha</taxon>
        <taxon>Diplogasteroidea</taxon>
        <taxon>Neodiplogasteridae</taxon>
        <taxon>Pristionchus</taxon>
    </lineage>
</organism>
<evidence type="ECO:0000256" key="1">
    <source>
        <dbReference type="ARBA" id="ARBA00022679"/>
    </source>
</evidence>
<feature type="region of interest" description="Disordered" evidence="6">
    <location>
        <begin position="573"/>
        <end position="594"/>
    </location>
</feature>
<dbReference type="InterPro" id="IPR000719">
    <property type="entry name" value="Prot_kinase_dom"/>
</dbReference>
<dbReference type="FunFam" id="1.10.510.10:FF:001020">
    <property type="entry name" value="Transmembrane ion channel"/>
    <property type="match status" value="2"/>
</dbReference>
<dbReference type="InterPro" id="IPR017441">
    <property type="entry name" value="Protein_kinase_ATP_BS"/>
</dbReference>
<keyword evidence="2 5" id="KW-0547">Nucleotide-binding</keyword>
<evidence type="ECO:0000313" key="9">
    <source>
        <dbReference type="Proteomes" id="UP001432027"/>
    </source>
</evidence>
<evidence type="ECO:0000259" key="7">
    <source>
        <dbReference type="PROSITE" id="PS50011"/>
    </source>
</evidence>
<dbReference type="GO" id="GO:1990625">
    <property type="term" value="P:negative regulation of cytoplasmic translational initiation in response to stress"/>
    <property type="evidence" value="ECO:0007669"/>
    <property type="project" value="TreeGrafter"/>
</dbReference>
<feature type="domain" description="Protein kinase" evidence="7">
    <location>
        <begin position="275"/>
        <end position="559"/>
    </location>
</feature>
<dbReference type="Gene3D" id="1.10.510.10">
    <property type="entry name" value="Transferase(Phosphotransferase) domain 1"/>
    <property type="match status" value="3"/>
</dbReference>
<dbReference type="GO" id="GO:0005634">
    <property type="term" value="C:nucleus"/>
    <property type="evidence" value="ECO:0007669"/>
    <property type="project" value="TreeGrafter"/>
</dbReference>
<feature type="region of interest" description="Disordered" evidence="6">
    <location>
        <begin position="646"/>
        <end position="670"/>
    </location>
</feature>
<evidence type="ECO:0000256" key="2">
    <source>
        <dbReference type="ARBA" id="ARBA00022741"/>
    </source>
</evidence>
<keyword evidence="1" id="KW-0808">Transferase</keyword>
<evidence type="ECO:0000256" key="4">
    <source>
        <dbReference type="ARBA" id="ARBA00022840"/>
    </source>
</evidence>
<dbReference type="PROSITE" id="PS50011">
    <property type="entry name" value="PROTEIN_KINASE_DOM"/>
    <property type="match status" value="3"/>
</dbReference>
<dbReference type="InterPro" id="IPR050339">
    <property type="entry name" value="CC_SR_Kinase"/>
</dbReference>
<dbReference type="InterPro" id="IPR008266">
    <property type="entry name" value="Tyr_kinase_AS"/>
</dbReference>
<feature type="domain" description="Protein kinase" evidence="7">
    <location>
        <begin position="1"/>
        <end position="254"/>
    </location>
</feature>
<name>A0AAV5SSK8_9BILA</name>
<keyword evidence="9" id="KW-1185">Reference proteome</keyword>
<dbReference type="PANTHER" id="PTHR11042">
    <property type="entry name" value="EUKARYOTIC TRANSLATION INITIATION FACTOR 2-ALPHA KINASE EIF2-ALPHA KINASE -RELATED"/>
    <property type="match status" value="1"/>
</dbReference>
<dbReference type="Proteomes" id="UP001432027">
    <property type="component" value="Unassembled WGS sequence"/>
</dbReference>